<comment type="caution">
    <text evidence="2">The sequence shown here is derived from an EMBL/GenBank/DDBJ whole genome shotgun (WGS) entry which is preliminary data.</text>
</comment>
<dbReference type="EMBL" id="JAMXWF010000017">
    <property type="protein sequence ID" value="MDQ6409702.1"/>
    <property type="molecule type" value="Genomic_DNA"/>
</dbReference>
<evidence type="ECO:0000313" key="4">
    <source>
        <dbReference type="EMBL" id="MDQ6409702.1"/>
    </source>
</evidence>
<keyword evidence="1" id="KW-0472">Membrane</keyword>
<reference evidence="2 5" key="1">
    <citation type="journal article" date="2020" name="Int. J. Syst. Evol. Microbiol.">
        <title>Paraburkholderia madseniana sp. nov., a phenolic acid-degrading bacterium isolated from acidic forest soil.</title>
        <authorList>
            <person name="Wilhelm R.C."/>
            <person name="Murphy S.J.L."/>
            <person name="Feriancek N.M."/>
            <person name="Karasz D.C."/>
            <person name="DeRito C.M."/>
            <person name="Newman J.D."/>
            <person name="Buckley D.H."/>
        </authorList>
    </citation>
    <scope>NUCLEOTIDE SEQUENCE [LARGE SCALE GENOMIC DNA]</scope>
    <source>
        <strain evidence="2 5">RP11</strain>
    </source>
</reference>
<evidence type="ECO:0000313" key="6">
    <source>
        <dbReference type="Proteomes" id="UP001209412"/>
    </source>
</evidence>
<dbReference type="Proteomes" id="UP001209412">
    <property type="component" value="Unassembled WGS sequence"/>
</dbReference>
<dbReference type="EMBL" id="JAPKHW010000017">
    <property type="protein sequence ID" value="MCX4147880.1"/>
    <property type="molecule type" value="Genomic_DNA"/>
</dbReference>
<reference evidence="3 6" key="2">
    <citation type="submission" date="2022-11" db="EMBL/GenBank/DDBJ databases">
        <title>PHB producers.</title>
        <authorList>
            <person name="Besaury L."/>
        </authorList>
    </citation>
    <scope>NUCLEOTIDE SEQUENCE [LARGE SCALE GENOMIC DNA]</scope>
    <source>
        <strain evidence="3 6">SEWS6</strain>
    </source>
</reference>
<evidence type="ECO:0000313" key="5">
    <source>
        <dbReference type="Proteomes" id="UP000463700"/>
    </source>
</evidence>
<dbReference type="Proteomes" id="UP001242288">
    <property type="component" value="Unassembled WGS sequence"/>
</dbReference>
<dbReference type="EMBL" id="VOSW01000004">
    <property type="protein sequence ID" value="KAE8761318.1"/>
    <property type="molecule type" value="Genomic_DNA"/>
</dbReference>
<evidence type="ECO:0000256" key="1">
    <source>
        <dbReference type="SAM" id="Phobius"/>
    </source>
</evidence>
<evidence type="ECO:0000313" key="3">
    <source>
        <dbReference type="EMBL" id="MCX4147880.1"/>
    </source>
</evidence>
<feature type="transmembrane region" description="Helical" evidence="1">
    <location>
        <begin position="81"/>
        <end position="100"/>
    </location>
</feature>
<protein>
    <submittedName>
        <fullName evidence="2">Uncharacterized protein</fullName>
    </submittedName>
</protein>
<sequence length="101" mass="11260">MTRLTQKLSRDERRVMFPLLLLSVVVAAVYLVLRDWRMEELGRSAIFDIVMIFVVLGGASFFGVVSCLARRGQRAEDGQSEGYCFLGALLGAIVFFVALLN</sequence>
<dbReference type="RefSeq" id="WP_154558328.1">
    <property type="nucleotide sequence ID" value="NZ_JAMXWF010000017.1"/>
</dbReference>
<evidence type="ECO:0000313" key="2">
    <source>
        <dbReference type="EMBL" id="KAE8761318.1"/>
    </source>
</evidence>
<accession>A0A6N6WMX1</accession>
<feature type="transmembrane region" description="Helical" evidence="1">
    <location>
        <begin position="15"/>
        <end position="33"/>
    </location>
</feature>
<dbReference type="OrthoDB" id="9101570at2"/>
<name>A0A6N6WMX1_9BURK</name>
<dbReference type="Proteomes" id="UP000463700">
    <property type="component" value="Unassembled WGS sequence"/>
</dbReference>
<keyword evidence="6" id="KW-1185">Reference proteome</keyword>
<feature type="transmembrane region" description="Helical" evidence="1">
    <location>
        <begin position="45"/>
        <end position="69"/>
    </location>
</feature>
<keyword evidence="1" id="KW-1133">Transmembrane helix</keyword>
<gene>
    <name evidence="2" type="ORF">FSO04_03205</name>
    <name evidence="4" type="ORF">NIE36_21125</name>
    <name evidence="3" type="ORF">OSB80_21185</name>
</gene>
<dbReference type="AlphaFoldDB" id="A0A6N6WMX1"/>
<organism evidence="2 5">
    <name type="scientific">Paraburkholderia madseniana</name>
    <dbReference type="NCBI Taxonomy" id="2599607"/>
    <lineage>
        <taxon>Bacteria</taxon>
        <taxon>Pseudomonadati</taxon>
        <taxon>Pseudomonadota</taxon>
        <taxon>Betaproteobacteria</taxon>
        <taxon>Burkholderiales</taxon>
        <taxon>Burkholderiaceae</taxon>
        <taxon>Paraburkholderia</taxon>
    </lineage>
</organism>
<keyword evidence="1" id="KW-0812">Transmembrane</keyword>
<proteinExistence type="predicted"/>